<organism evidence="1 2">
    <name type="scientific">Rotaria magnacalcarata</name>
    <dbReference type="NCBI Taxonomy" id="392030"/>
    <lineage>
        <taxon>Eukaryota</taxon>
        <taxon>Metazoa</taxon>
        <taxon>Spiralia</taxon>
        <taxon>Gnathifera</taxon>
        <taxon>Rotifera</taxon>
        <taxon>Eurotatoria</taxon>
        <taxon>Bdelloidea</taxon>
        <taxon>Philodinida</taxon>
        <taxon>Philodinidae</taxon>
        <taxon>Rotaria</taxon>
    </lineage>
</organism>
<dbReference type="AlphaFoldDB" id="A0A8S2N3P8"/>
<sequence>MFYAGDDSKIPEIESVLFKTTVNNKTRLSLTSCANMGSLSYYQDESAVLSPIVTIFPIVLITENTN</sequence>
<reference evidence="1" key="1">
    <citation type="submission" date="2021-02" db="EMBL/GenBank/DDBJ databases">
        <authorList>
            <person name="Nowell W R."/>
        </authorList>
    </citation>
    <scope>NUCLEOTIDE SEQUENCE</scope>
</reference>
<feature type="non-terminal residue" evidence="1">
    <location>
        <position position="66"/>
    </location>
</feature>
<proteinExistence type="predicted"/>
<gene>
    <name evidence="1" type="ORF">BYL167_LOCUS12876</name>
</gene>
<dbReference type="Proteomes" id="UP000681967">
    <property type="component" value="Unassembled WGS sequence"/>
</dbReference>
<name>A0A8S2N3P8_9BILA</name>
<protein>
    <submittedName>
        <fullName evidence="1">Uncharacterized protein</fullName>
    </submittedName>
</protein>
<evidence type="ECO:0000313" key="2">
    <source>
        <dbReference type="Proteomes" id="UP000681967"/>
    </source>
</evidence>
<dbReference type="EMBL" id="CAJOBH010004332">
    <property type="protein sequence ID" value="CAF3985970.1"/>
    <property type="molecule type" value="Genomic_DNA"/>
</dbReference>
<comment type="caution">
    <text evidence="1">The sequence shown here is derived from an EMBL/GenBank/DDBJ whole genome shotgun (WGS) entry which is preliminary data.</text>
</comment>
<accession>A0A8S2N3P8</accession>
<evidence type="ECO:0000313" key="1">
    <source>
        <dbReference type="EMBL" id="CAF3985970.1"/>
    </source>
</evidence>